<dbReference type="Gene3D" id="1.20.1270.370">
    <property type="match status" value="1"/>
</dbReference>
<dbReference type="InterPro" id="IPR010327">
    <property type="entry name" value="FldB/FldC_alpha/beta"/>
</dbReference>
<organism evidence="3">
    <name type="scientific">Caulobacter sp. 73W</name>
    <dbReference type="NCBI Taxonomy" id="3161137"/>
    <lineage>
        <taxon>Bacteria</taxon>
        <taxon>Pseudomonadati</taxon>
        <taxon>Pseudomonadota</taxon>
        <taxon>Alphaproteobacteria</taxon>
        <taxon>Caulobacterales</taxon>
        <taxon>Caulobacteraceae</taxon>
        <taxon>Caulobacter</taxon>
    </lineage>
</organism>
<dbReference type="PANTHER" id="PTHR30548:SF1">
    <property type="entry name" value="DEHYDRATASE SUBUNIT MJ0007-RELATED"/>
    <property type="match status" value="1"/>
</dbReference>
<feature type="compositionally biased region" description="Low complexity" evidence="2">
    <location>
        <begin position="359"/>
        <end position="372"/>
    </location>
</feature>
<reference evidence="3" key="1">
    <citation type="submission" date="2024-06" db="EMBL/GenBank/DDBJ databases">
        <title>Caulobacter inopinatus, sp. nov.</title>
        <authorList>
            <person name="Donachie S.P."/>
        </authorList>
    </citation>
    <scope>NUCLEOTIDE SEQUENCE</scope>
    <source>
        <strain evidence="3">73W</strain>
    </source>
</reference>
<name>A0AB39KVY6_9CAUL</name>
<evidence type="ECO:0000256" key="2">
    <source>
        <dbReference type="SAM" id="MobiDB-lite"/>
    </source>
</evidence>
<dbReference type="EMBL" id="CP158375">
    <property type="protein sequence ID" value="XDO98162.1"/>
    <property type="molecule type" value="Genomic_DNA"/>
</dbReference>
<dbReference type="AlphaFoldDB" id="A0AB39KVY6"/>
<protein>
    <submittedName>
        <fullName evidence="3">2-hydroxyacyl-CoA dehydratase family protein</fullName>
    </submittedName>
</protein>
<dbReference type="PANTHER" id="PTHR30548">
    <property type="entry name" value="2-HYDROXYGLUTARYL-COA DEHYDRATASE, D-COMPONENT-RELATED"/>
    <property type="match status" value="1"/>
</dbReference>
<proteinExistence type="inferred from homology"/>
<gene>
    <name evidence="3" type="ORF">ABOZ73_07030</name>
</gene>
<feature type="region of interest" description="Disordered" evidence="2">
    <location>
        <begin position="359"/>
        <end position="392"/>
    </location>
</feature>
<accession>A0AB39KVY6</accession>
<comment type="similarity">
    <text evidence="1">Belongs to the FldB/FldC dehydratase alpha/beta subunit family.</text>
</comment>
<evidence type="ECO:0000313" key="3">
    <source>
        <dbReference type="EMBL" id="XDO98162.1"/>
    </source>
</evidence>
<dbReference type="Pfam" id="PF06050">
    <property type="entry name" value="HGD-D"/>
    <property type="match status" value="2"/>
</dbReference>
<dbReference type="RefSeq" id="WP_369061865.1">
    <property type="nucleotide sequence ID" value="NZ_CP158375.1"/>
</dbReference>
<dbReference type="Gene3D" id="3.40.50.11900">
    <property type="match status" value="2"/>
</dbReference>
<evidence type="ECO:0000256" key="1">
    <source>
        <dbReference type="ARBA" id="ARBA00005806"/>
    </source>
</evidence>
<sequence length="801" mass="86410">MNQALRTVAVVGIDVPAELVRAAGLEPVRLVANVDGQDREDGHPSLAGQTPRTRALVASLMAAEAGGGLAGVALSHGCVEDAQLFSVLRELDRLGRGVSAPVAFLDVQHGDDAPTIAYNRARLAQFTGWLEALSGASIKAEALSAQIVRANAQRRSLRQLLAVRAQAQPTMGGVEALDLIAALGSVSVTEGERLISQAAERHAGASPLGGRRVLVTGAPQETSALYALIEASGCVIVGEDHLWGAPVAERDLDETGDPFEALITRWRAAPSGSPRQSSRERAALLASQAKALGVDAVIHLRLAGDESAPWDLHDLVRALQPLGVPLLRLKTNAAPDTAELQRLAQVFASFWSDGPQEASPLAVSAPASAPSAGKNPRPESDGRRSRKALASTSDFGAWQRDWFADVQARAQDSPFAVVNADAPQEILRAMDVPYVVNQWWASIVAAKQQGRRHNALLRGADYPTDVEGYSAQGLAAALDPDPASGAWGGLPKPDILSLTTASDSGSKLFEAWARETDATLLFFPRTIDSRWDIPTDWWDDLPERWDATLEPERLDLMTAHLSASIERLEAVTGRKFQMDRFVEVMALVNEQEDYYRRTRDLIAATVPAPAGIADTMPATMVPQWHRGTVWGRDAAKRFYEEVAARAAAGEAACPGERVRLMWVGRGLWSDMGFYQRWEESHGAVFVWSMYLGLAADGYLRAFEGEQDVLRALAARFVTMGDELRMPTWAGAWHVKEARTHGVHGAVAIDDADPFVLEALERAGVPVLRLPMGNMSAEGDALEGRVTAFIEDVVAGREGQRR</sequence>
<dbReference type="Gene3D" id="3.40.50.11890">
    <property type="match status" value="1"/>
</dbReference>